<gene>
    <name evidence="1" type="ORF">GCM10023318_14720</name>
</gene>
<sequence>MDQLTSPTRSRTPIRAARQAAIGRPLLTVGVIATAAQLKQTLTTLSTLDCADHVEIVVVTSPEHGRSLLDSARPRVGHCGDLRWLPTQPGTCAANTLFDNARADWVLCLRPGTDLNDSALDRLGEFITAHPDCRDLLQGPMSCGPQARDVTQLEPVWHRGIFGVPGRDPRSDRLSGAPFEIGMQDLGVFACRKDCWPGIDPRLGMSTGPAGYLHKLFRARARRTLCLPFLRWSYTPDHDHSAFGWEADLLFTYLLCWEHAGYATEPIIEHYLEGRGPEWVDHHVAHWQSSRNNPFDAFDALVCINADQQPQRWTRMAARFAELGIADRVQRLPAVATPWRYQLGCALSHRRAIAMAQRRGLDSILVFEDDAVFLRGTKWVLRRSVEELMGVPWKLFYLGGFYNTHPIGGDAPVSGASFLRHASGMVTTHAVAYHREVFEQILADLPEEPEAMHDFLAPYHGHIDHYYAEIFDEGVYRCTPSIASQESMVRLEHAHLRDQFEIDL</sequence>
<evidence type="ECO:0000313" key="1">
    <source>
        <dbReference type="EMBL" id="GAA5047780.1"/>
    </source>
</evidence>
<keyword evidence="2" id="KW-1185">Reference proteome</keyword>
<comment type="caution">
    <text evidence="1">The sequence shown here is derived from an EMBL/GenBank/DDBJ whole genome shotgun (WGS) entry which is preliminary data.</text>
</comment>
<evidence type="ECO:0008006" key="3">
    <source>
        <dbReference type="Google" id="ProtNLM"/>
    </source>
</evidence>
<proteinExistence type="predicted"/>
<name>A0ABP9K1L2_9NOCA</name>
<reference evidence="2" key="1">
    <citation type="journal article" date="2019" name="Int. J. Syst. Evol. Microbiol.">
        <title>The Global Catalogue of Microorganisms (GCM) 10K type strain sequencing project: providing services to taxonomists for standard genome sequencing and annotation.</title>
        <authorList>
            <consortium name="The Broad Institute Genomics Platform"/>
            <consortium name="The Broad Institute Genome Sequencing Center for Infectious Disease"/>
            <person name="Wu L."/>
            <person name="Ma J."/>
        </authorList>
    </citation>
    <scope>NUCLEOTIDE SEQUENCE [LARGE SCALE GENOMIC DNA]</scope>
    <source>
        <strain evidence="2">JCM 18298</strain>
    </source>
</reference>
<evidence type="ECO:0000313" key="2">
    <source>
        <dbReference type="Proteomes" id="UP001500603"/>
    </source>
</evidence>
<dbReference type="Proteomes" id="UP001500603">
    <property type="component" value="Unassembled WGS sequence"/>
</dbReference>
<organism evidence="1 2">
    <name type="scientific">Nocardia callitridis</name>
    <dbReference type="NCBI Taxonomy" id="648753"/>
    <lineage>
        <taxon>Bacteria</taxon>
        <taxon>Bacillati</taxon>
        <taxon>Actinomycetota</taxon>
        <taxon>Actinomycetes</taxon>
        <taxon>Mycobacteriales</taxon>
        <taxon>Nocardiaceae</taxon>
        <taxon>Nocardia</taxon>
    </lineage>
</organism>
<dbReference type="EMBL" id="BAABJM010000001">
    <property type="protein sequence ID" value="GAA5047780.1"/>
    <property type="molecule type" value="Genomic_DNA"/>
</dbReference>
<protein>
    <recommendedName>
        <fullName evidence="3">Glycosyltransferase</fullName>
    </recommendedName>
</protein>
<accession>A0ABP9K1L2</accession>